<organism evidence="3">
    <name type="scientific">Magallana gigas</name>
    <name type="common">Pacific oyster</name>
    <name type="synonym">Crassostrea gigas</name>
    <dbReference type="NCBI Taxonomy" id="29159"/>
    <lineage>
        <taxon>Eukaryota</taxon>
        <taxon>Metazoa</taxon>
        <taxon>Spiralia</taxon>
        <taxon>Lophotrochozoa</taxon>
        <taxon>Mollusca</taxon>
        <taxon>Bivalvia</taxon>
        <taxon>Autobranchia</taxon>
        <taxon>Pteriomorphia</taxon>
        <taxon>Ostreida</taxon>
        <taxon>Ostreoidea</taxon>
        <taxon>Ostreidae</taxon>
        <taxon>Magallana</taxon>
    </lineage>
</organism>
<sequence>MAACKDNDCTDPCDTNCVNQSCGQRTGNCFSKINITNKSIMTTSDAEKIGPTIIFIACGIVAAVIVIIIAIVAIVLYKRLTPYGSVGWEGFNNSPEVLITDPQAQEDGSENSIKSKDVIPETETTHDSTTGAQTHKDGGGNVYVEILPETVTKEKASEIYSSKGRIHQLNNNLLQKKDKNGNELSVFKGADPHKHGARHAIEDNRPSTNSSSYASCRLRGHRGVGVERCDTISTFGVDEHAGRQEVYREEQPSATITPQMNYELEMKVPGKSKGLKKYMVLFCIVLVSIVVSTVLAGYVGTKDVVDDIPTKVQNQFQIMPEWKKLEKQSNLTAIKIFLDNGLSDFSKKLKTLNEQHFENLTSELELNLNLFKNETKNHNELIQQRILNETASKEDVMKNLNTMLDLTQSNTDGLKNETKMLHELITQRVMKDAASKTDIKKTLFTILHVSICVSDCNGISDGDYQSCYTCEGFVSCKWILNEEVQTNLNSNDINKKRIVLSCGFNGYMKHMATWYGTVISVVLILLVFLCPAECGDSDSAPTIATSICCTTCGTTLPPKISTGIDKSLSTEDEFRG</sequence>
<feature type="transmembrane region" description="Helical" evidence="2">
    <location>
        <begin position="53"/>
        <end position="77"/>
    </location>
</feature>
<keyword evidence="2" id="KW-1133">Transmembrane helix</keyword>
<dbReference type="AlphaFoldDB" id="K1RDE5"/>
<reference evidence="3" key="1">
    <citation type="journal article" date="2012" name="Nature">
        <title>The oyster genome reveals stress adaptation and complexity of shell formation.</title>
        <authorList>
            <person name="Zhang G."/>
            <person name="Fang X."/>
            <person name="Guo X."/>
            <person name="Li L."/>
            <person name="Luo R."/>
            <person name="Xu F."/>
            <person name="Yang P."/>
            <person name="Zhang L."/>
            <person name="Wang X."/>
            <person name="Qi H."/>
            <person name="Xiong Z."/>
            <person name="Que H."/>
            <person name="Xie Y."/>
            <person name="Holland P.W."/>
            <person name="Paps J."/>
            <person name="Zhu Y."/>
            <person name="Wu F."/>
            <person name="Chen Y."/>
            <person name="Wang J."/>
            <person name="Peng C."/>
            <person name="Meng J."/>
            <person name="Yang L."/>
            <person name="Liu J."/>
            <person name="Wen B."/>
            <person name="Zhang N."/>
            <person name="Huang Z."/>
            <person name="Zhu Q."/>
            <person name="Feng Y."/>
            <person name="Mount A."/>
            <person name="Hedgecock D."/>
            <person name="Xu Z."/>
            <person name="Liu Y."/>
            <person name="Domazet-Loso T."/>
            <person name="Du Y."/>
            <person name="Sun X."/>
            <person name="Zhang S."/>
            <person name="Liu B."/>
            <person name="Cheng P."/>
            <person name="Jiang X."/>
            <person name="Li J."/>
            <person name="Fan D."/>
            <person name="Wang W."/>
            <person name="Fu W."/>
            <person name="Wang T."/>
            <person name="Wang B."/>
            <person name="Zhang J."/>
            <person name="Peng Z."/>
            <person name="Li Y."/>
            <person name="Li N."/>
            <person name="Wang J."/>
            <person name="Chen M."/>
            <person name="He Y."/>
            <person name="Tan F."/>
            <person name="Song X."/>
            <person name="Zheng Q."/>
            <person name="Huang R."/>
            <person name="Yang H."/>
            <person name="Du X."/>
            <person name="Chen L."/>
            <person name="Yang M."/>
            <person name="Gaffney P.M."/>
            <person name="Wang S."/>
            <person name="Luo L."/>
            <person name="She Z."/>
            <person name="Ming Y."/>
            <person name="Huang W."/>
            <person name="Zhang S."/>
            <person name="Huang B."/>
            <person name="Zhang Y."/>
            <person name="Qu T."/>
            <person name="Ni P."/>
            <person name="Miao G."/>
            <person name="Wang J."/>
            <person name="Wang Q."/>
            <person name="Steinberg C.E."/>
            <person name="Wang H."/>
            <person name="Li N."/>
            <person name="Qian L."/>
            <person name="Zhang G."/>
            <person name="Li Y."/>
            <person name="Yang H."/>
            <person name="Liu X."/>
            <person name="Wang J."/>
            <person name="Yin Y."/>
            <person name="Wang J."/>
        </authorList>
    </citation>
    <scope>NUCLEOTIDE SEQUENCE [LARGE SCALE GENOMIC DNA]</scope>
    <source>
        <strain evidence="3">05x7-T-G4-1.051#20</strain>
    </source>
</reference>
<dbReference type="EMBL" id="JH816866">
    <property type="protein sequence ID" value="EKC41709.1"/>
    <property type="molecule type" value="Genomic_DNA"/>
</dbReference>
<accession>K1RDE5</accession>
<dbReference type="InParanoid" id="K1RDE5"/>
<feature type="transmembrane region" description="Helical" evidence="2">
    <location>
        <begin position="278"/>
        <end position="299"/>
    </location>
</feature>
<evidence type="ECO:0000256" key="1">
    <source>
        <dbReference type="SAM" id="MobiDB-lite"/>
    </source>
</evidence>
<proteinExistence type="predicted"/>
<gene>
    <name evidence="3" type="ORF">CGI_10028456</name>
</gene>
<keyword evidence="2" id="KW-0472">Membrane</keyword>
<name>K1RDE5_MAGGI</name>
<feature type="compositionally biased region" description="Basic and acidic residues" evidence="1">
    <location>
        <begin position="113"/>
        <end position="126"/>
    </location>
</feature>
<feature type="region of interest" description="Disordered" evidence="1">
    <location>
        <begin position="102"/>
        <end position="139"/>
    </location>
</feature>
<protein>
    <submittedName>
        <fullName evidence="3">Uncharacterized protein</fullName>
    </submittedName>
</protein>
<keyword evidence="2" id="KW-0812">Transmembrane</keyword>
<feature type="transmembrane region" description="Helical" evidence="2">
    <location>
        <begin position="512"/>
        <end position="530"/>
    </location>
</feature>
<dbReference type="HOGENOM" id="CLU_473480_0_0_1"/>
<evidence type="ECO:0000313" key="3">
    <source>
        <dbReference type="EMBL" id="EKC41709.1"/>
    </source>
</evidence>
<evidence type="ECO:0000256" key="2">
    <source>
        <dbReference type="SAM" id="Phobius"/>
    </source>
</evidence>